<dbReference type="EMBL" id="JAODUP010001496">
    <property type="protein sequence ID" value="KAK2140062.1"/>
    <property type="molecule type" value="Genomic_DNA"/>
</dbReference>
<dbReference type="InterPro" id="IPR016181">
    <property type="entry name" value="Acyl_CoA_acyltransferase"/>
</dbReference>
<sequence>MSEGHEIVGPEVFKTYDDGYIVRAMTSSDAKIAQNWNTGMYTSSLYDLDVPLRVFPRGREFYIGEYEGTVVASWVQIPWGNGVYYGSYYYVHEDYRGKGFGTRLRDQVAYGHLLEANGKLCIDSVEGPVAEKNVSKFGYVEAFVTRRLCGVAKDFGVKYNSTIVEANSIPFDELISFDNKHFVSSDNPVRKKFLREWINIPDCAAFVALDGRGQIVGFGQRRPAIQAKNHLIGPLYGVDTNTAMALLQRLCQDVTGEKISLDIWMPNEEGVEAIESKGFQKVFEFRRMYANGNPQEYKPTVYALTNTDTCGF</sequence>
<dbReference type="AlphaFoldDB" id="A0AAD9MMX4"/>
<dbReference type="InterPro" id="IPR041496">
    <property type="entry name" value="YitH/HolE_GNAT"/>
</dbReference>
<dbReference type="SUPFAM" id="SSF55729">
    <property type="entry name" value="Acyl-CoA N-acyltransferases (Nat)"/>
    <property type="match status" value="1"/>
</dbReference>
<accession>A0AAD9MMX4</accession>
<gene>
    <name evidence="2" type="ORF">LSH36_1496g00019</name>
</gene>
<dbReference type="PROSITE" id="PS51186">
    <property type="entry name" value="GNAT"/>
    <property type="match status" value="1"/>
</dbReference>
<dbReference type="InterPro" id="IPR052729">
    <property type="entry name" value="Acyl/Acetyltrans_Enzymes"/>
</dbReference>
<dbReference type="Pfam" id="PF00583">
    <property type="entry name" value="Acetyltransf_1"/>
    <property type="match status" value="1"/>
</dbReference>
<feature type="domain" description="N-acetyltransferase" evidence="1">
    <location>
        <begin position="20"/>
        <end position="170"/>
    </location>
</feature>
<organism evidence="2 3">
    <name type="scientific">Paralvinella palmiformis</name>
    <dbReference type="NCBI Taxonomy" id="53620"/>
    <lineage>
        <taxon>Eukaryota</taxon>
        <taxon>Metazoa</taxon>
        <taxon>Spiralia</taxon>
        <taxon>Lophotrochozoa</taxon>
        <taxon>Annelida</taxon>
        <taxon>Polychaeta</taxon>
        <taxon>Sedentaria</taxon>
        <taxon>Canalipalpata</taxon>
        <taxon>Terebellida</taxon>
        <taxon>Terebelliformia</taxon>
        <taxon>Alvinellidae</taxon>
        <taxon>Paralvinella</taxon>
    </lineage>
</organism>
<proteinExistence type="predicted"/>
<dbReference type="Gene3D" id="3.40.630.30">
    <property type="match status" value="1"/>
</dbReference>
<evidence type="ECO:0000259" key="1">
    <source>
        <dbReference type="PROSITE" id="PS51186"/>
    </source>
</evidence>
<comment type="caution">
    <text evidence="2">The sequence shown here is derived from an EMBL/GenBank/DDBJ whole genome shotgun (WGS) entry which is preliminary data.</text>
</comment>
<dbReference type="Pfam" id="PF18014">
    <property type="entry name" value="Acetyltransf_18"/>
    <property type="match status" value="1"/>
</dbReference>
<evidence type="ECO:0000313" key="3">
    <source>
        <dbReference type="Proteomes" id="UP001208570"/>
    </source>
</evidence>
<keyword evidence="3" id="KW-1185">Reference proteome</keyword>
<dbReference type="GO" id="GO:0016747">
    <property type="term" value="F:acyltransferase activity, transferring groups other than amino-acyl groups"/>
    <property type="evidence" value="ECO:0007669"/>
    <property type="project" value="InterPro"/>
</dbReference>
<evidence type="ECO:0000313" key="2">
    <source>
        <dbReference type="EMBL" id="KAK2140062.1"/>
    </source>
</evidence>
<dbReference type="PANTHER" id="PTHR47237">
    <property type="entry name" value="SLL0310 PROTEIN"/>
    <property type="match status" value="1"/>
</dbReference>
<dbReference type="Proteomes" id="UP001208570">
    <property type="component" value="Unassembled WGS sequence"/>
</dbReference>
<dbReference type="Gene3D" id="3.40.630.90">
    <property type="match status" value="1"/>
</dbReference>
<dbReference type="InterPro" id="IPR000182">
    <property type="entry name" value="GNAT_dom"/>
</dbReference>
<protein>
    <recommendedName>
        <fullName evidence="1">N-acetyltransferase domain-containing protein</fullName>
    </recommendedName>
</protein>
<name>A0AAD9MMX4_9ANNE</name>
<dbReference type="PANTHER" id="PTHR47237:SF1">
    <property type="entry name" value="SLL0310 PROTEIN"/>
    <property type="match status" value="1"/>
</dbReference>
<reference evidence="2" key="1">
    <citation type="journal article" date="2023" name="Mol. Biol. Evol.">
        <title>Third-Generation Sequencing Reveals the Adaptive Role of the Epigenome in Three Deep-Sea Polychaetes.</title>
        <authorList>
            <person name="Perez M."/>
            <person name="Aroh O."/>
            <person name="Sun Y."/>
            <person name="Lan Y."/>
            <person name="Juniper S.K."/>
            <person name="Young C.R."/>
            <person name="Angers B."/>
            <person name="Qian P.Y."/>
        </authorList>
    </citation>
    <scope>NUCLEOTIDE SEQUENCE</scope>
    <source>
        <strain evidence="2">P08H-3</strain>
    </source>
</reference>